<evidence type="ECO:0000256" key="2">
    <source>
        <dbReference type="ARBA" id="ARBA00022803"/>
    </source>
</evidence>
<name>Q1IQQ5_KORVE</name>
<dbReference type="AlphaFoldDB" id="Q1IQQ5"/>
<dbReference type="SUPFAM" id="SSF48452">
    <property type="entry name" value="TPR-like"/>
    <property type="match status" value="1"/>
</dbReference>
<dbReference type="EMBL" id="CP000360">
    <property type="protein sequence ID" value="ABF40795.1"/>
    <property type="molecule type" value="Genomic_DNA"/>
</dbReference>
<evidence type="ECO:0000256" key="3">
    <source>
        <dbReference type="PROSITE-ProRule" id="PRU00339"/>
    </source>
</evidence>
<reference evidence="5 6" key="1">
    <citation type="journal article" date="2009" name="Appl. Environ. Microbiol.">
        <title>Three genomes from the phylum Acidobacteria provide insight into the lifestyles of these microorganisms in soils.</title>
        <authorList>
            <person name="Ward N.L."/>
            <person name="Challacombe J.F."/>
            <person name="Janssen P.H."/>
            <person name="Henrissat B."/>
            <person name="Coutinho P.M."/>
            <person name="Wu M."/>
            <person name="Xie G."/>
            <person name="Haft D.H."/>
            <person name="Sait M."/>
            <person name="Badger J."/>
            <person name="Barabote R.D."/>
            <person name="Bradley B."/>
            <person name="Brettin T.S."/>
            <person name="Brinkac L.M."/>
            <person name="Bruce D."/>
            <person name="Creasy T."/>
            <person name="Daugherty S.C."/>
            <person name="Davidsen T.M."/>
            <person name="DeBoy R.T."/>
            <person name="Detter J.C."/>
            <person name="Dodson R.J."/>
            <person name="Durkin A.S."/>
            <person name="Ganapathy A."/>
            <person name="Gwinn-Giglio M."/>
            <person name="Han C.S."/>
            <person name="Khouri H."/>
            <person name="Kiss H."/>
            <person name="Kothari S.P."/>
            <person name="Madupu R."/>
            <person name="Nelson K.E."/>
            <person name="Nelson W.C."/>
            <person name="Paulsen I."/>
            <person name="Penn K."/>
            <person name="Ren Q."/>
            <person name="Rosovitz M.J."/>
            <person name="Selengut J.D."/>
            <person name="Shrivastava S."/>
            <person name="Sullivan S.A."/>
            <person name="Tapia R."/>
            <person name="Thompson L.S."/>
            <person name="Watkins K.L."/>
            <person name="Yang Q."/>
            <person name="Yu C."/>
            <person name="Zafar N."/>
            <person name="Zhou L."/>
            <person name="Kuske C.R."/>
        </authorList>
    </citation>
    <scope>NUCLEOTIDE SEQUENCE [LARGE SCALE GENOMIC DNA]</scope>
    <source>
        <strain evidence="5 6">Ellin345</strain>
    </source>
</reference>
<evidence type="ECO:0000313" key="5">
    <source>
        <dbReference type="EMBL" id="ABF40795.1"/>
    </source>
</evidence>
<dbReference type="PANTHER" id="PTHR44858:SF1">
    <property type="entry name" value="UDP-N-ACETYLGLUCOSAMINE--PEPTIDE N-ACETYLGLUCOSAMINYLTRANSFERASE SPINDLY-RELATED"/>
    <property type="match status" value="1"/>
</dbReference>
<organism evidence="5 6">
    <name type="scientific">Koribacter versatilis (strain Ellin345)</name>
    <dbReference type="NCBI Taxonomy" id="204669"/>
    <lineage>
        <taxon>Bacteria</taxon>
        <taxon>Pseudomonadati</taxon>
        <taxon>Acidobacteriota</taxon>
        <taxon>Terriglobia</taxon>
        <taxon>Terriglobales</taxon>
        <taxon>Candidatus Korobacteraceae</taxon>
        <taxon>Candidatus Korobacter</taxon>
    </lineage>
</organism>
<dbReference type="HOGENOM" id="CLU_1110272_0_0_0"/>
<evidence type="ECO:0000256" key="1">
    <source>
        <dbReference type="ARBA" id="ARBA00022737"/>
    </source>
</evidence>
<dbReference type="Gene3D" id="1.25.40.10">
    <property type="entry name" value="Tetratricopeptide repeat domain"/>
    <property type="match status" value="1"/>
</dbReference>
<dbReference type="Proteomes" id="UP000002432">
    <property type="component" value="Chromosome"/>
</dbReference>
<dbReference type="SMART" id="SM00028">
    <property type="entry name" value="TPR"/>
    <property type="match status" value="2"/>
</dbReference>
<dbReference type="RefSeq" id="WP_011522597.1">
    <property type="nucleotide sequence ID" value="NC_008009.1"/>
</dbReference>
<keyword evidence="4" id="KW-0732">Signal</keyword>
<dbReference type="InterPro" id="IPR011990">
    <property type="entry name" value="TPR-like_helical_dom_sf"/>
</dbReference>
<accession>Q1IQQ5</accession>
<protein>
    <submittedName>
        <fullName evidence="5">TPR repeat protein</fullName>
    </submittedName>
</protein>
<dbReference type="PROSITE" id="PS50005">
    <property type="entry name" value="TPR"/>
    <property type="match status" value="1"/>
</dbReference>
<dbReference type="InterPro" id="IPR050498">
    <property type="entry name" value="Ycf3"/>
</dbReference>
<feature type="signal peptide" evidence="4">
    <location>
        <begin position="1"/>
        <end position="30"/>
    </location>
</feature>
<feature type="chain" id="PRO_5004191459" evidence="4">
    <location>
        <begin position="31"/>
        <end position="250"/>
    </location>
</feature>
<dbReference type="EnsemblBacteria" id="ABF40795">
    <property type="protein sequence ID" value="ABF40795"/>
    <property type="gene ID" value="Acid345_1794"/>
</dbReference>
<dbReference type="OrthoDB" id="5477554at2"/>
<dbReference type="InterPro" id="IPR019734">
    <property type="entry name" value="TPR_rpt"/>
</dbReference>
<feature type="repeat" description="TPR" evidence="3">
    <location>
        <begin position="90"/>
        <end position="123"/>
    </location>
</feature>
<dbReference type="PANTHER" id="PTHR44858">
    <property type="entry name" value="TETRATRICOPEPTIDE REPEAT PROTEIN 6"/>
    <property type="match status" value="1"/>
</dbReference>
<evidence type="ECO:0000256" key="4">
    <source>
        <dbReference type="SAM" id="SignalP"/>
    </source>
</evidence>
<dbReference type="eggNOG" id="COG0457">
    <property type="taxonomic scope" value="Bacteria"/>
</dbReference>
<keyword evidence="6" id="KW-1185">Reference proteome</keyword>
<evidence type="ECO:0000313" key="6">
    <source>
        <dbReference type="Proteomes" id="UP000002432"/>
    </source>
</evidence>
<dbReference type="STRING" id="204669.Acid345_1794"/>
<gene>
    <name evidence="5" type="ordered locus">Acid345_1794</name>
</gene>
<keyword evidence="2 3" id="KW-0802">TPR repeat</keyword>
<keyword evidence="1" id="KW-0677">Repeat</keyword>
<proteinExistence type="predicted"/>
<dbReference type="KEGG" id="aba:Acid345_1794"/>
<sequence length="250" mass="27578">MGRRSAVTDFRCRIAVSSCLVVWTLTSAAAAQNAARGPSNPHDTISVVQLRVPDKARDQFSKALSEFSRGHIEEALKRADAALAIAPRFPNALTLRGYIKLKQQQYESADLDFVRSIEIDPTFVLTFLYHGAALNRVGKYDEALINLNHYNDINATSWETHYEMSKSWMGKHDYEHTLTAINQASLLGADREVAPAVHFLRGRALAGLHQYAAARVELEASITPQTSAPMIALAREVLSSIDQETAVASK</sequence>